<accession>A0A6A6DKH4</accession>
<reference evidence="1" key="1">
    <citation type="journal article" date="2020" name="Stud. Mycol.">
        <title>101 Dothideomycetes genomes: a test case for predicting lifestyles and emergence of pathogens.</title>
        <authorList>
            <person name="Haridas S."/>
            <person name="Albert R."/>
            <person name="Binder M."/>
            <person name="Bloem J."/>
            <person name="Labutti K."/>
            <person name="Salamov A."/>
            <person name="Andreopoulos B."/>
            <person name="Baker S."/>
            <person name="Barry K."/>
            <person name="Bills G."/>
            <person name="Bluhm B."/>
            <person name="Cannon C."/>
            <person name="Castanera R."/>
            <person name="Culley D."/>
            <person name="Daum C."/>
            <person name="Ezra D."/>
            <person name="Gonzalez J."/>
            <person name="Henrissat B."/>
            <person name="Kuo A."/>
            <person name="Liang C."/>
            <person name="Lipzen A."/>
            <person name="Lutzoni F."/>
            <person name="Magnuson J."/>
            <person name="Mondo S."/>
            <person name="Nolan M."/>
            <person name="Ohm R."/>
            <person name="Pangilinan J."/>
            <person name="Park H.-J."/>
            <person name="Ramirez L."/>
            <person name="Alfaro M."/>
            <person name="Sun H."/>
            <person name="Tritt A."/>
            <person name="Yoshinaga Y."/>
            <person name="Zwiers L.-H."/>
            <person name="Turgeon B."/>
            <person name="Goodwin S."/>
            <person name="Spatafora J."/>
            <person name="Crous P."/>
            <person name="Grigoriev I."/>
        </authorList>
    </citation>
    <scope>NUCLEOTIDE SEQUENCE</scope>
    <source>
        <strain evidence="1">CBS 207.26</strain>
    </source>
</reference>
<dbReference type="EMBL" id="ML994661">
    <property type="protein sequence ID" value="KAF2179971.1"/>
    <property type="molecule type" value="Genomic_DNA"/>
</dbReference>
<keyword evidence="2" id="KW-1185">Reference proteome</keyword>
<name>A0A6A6DKH4_9PEZI</name>
<gene>
    <name evidence="1" type="ORF">K469DRAFT_693641</name>
</gene>
<evidence type="ECO:0000313" key="1">
    <source>
        <dbReference type="EMBL" id="KAF2179971.1"/>
    </source>
</evidence>
<organism evidence="1 2">
    <name type="scientific">Zopfia rhizophila CBS 207.26</name>
    <dbReference type="NCBI Taxonomy" id="1314779"/>
    <lineage>
        <taxon>Eukaryota</taxon>
        <taxon>Fungi</taxon>
        <taxon>Dikarya</taxon>
        <taxon>Ascomycota</taxon>
        <taxon>Pezizomycotina</taxon>
        <taxon>Dothideomycetes</taxon>
        <taxon>Dothideomycetes incertae sedis</taxon>
        <taxon>Zopfiaceae</taxon>
        <taxon>Zopfia</taxon>
    </lineage>
</organism>
<dbReference type="AlphaFoldDB" id="A0A6A6DKH4"/>
<protein>
    <submittedName>
        <fullName evidence="1">Uncharacterized protein</fullName>
    </submittedName>
</protein>
<proteinExistence type="predicted"/>
<evidence type="ECO:0000313" key="2">
    <source>
        <dbReference type="Proteomes" id="UP000800200"/>
    </source>
</evidence>
<sequence length="108" mass="12104">MGSSLTGSRVPSELATNPITSEIKHVSNMFLQPTNMAATLRNFEPYIRYCRFLVMPCGAEEFTETDDSVIIKYGEIHCRVIGHSRVLYSSMIIKLLLRPALPRSVLTA</sequence>
<dbReference type="Proteomes" id="UP000800200">
    <property type="component" value="Unassembled WGS sequence"/>
</dbReference>